<dbReference type="Gene3D" id="3.40.50.300">
    <property type="entry name" value="P-loop containing nucleotide triphosphate hydrolases"/>
    <property type="match status" value="1"/>
</dbReference>
<dbReference type="InterPro" id="IPR039421">
    <property type="entry name" value="Type_1_exporter"/>
</dbReference>
<keyword evidence="14" id="KW-1185">Reference proteome</keyword>
<feature type="domain" description="ABC transporter" evidence="11">
    <location>
        <begin position="361"/>
        <end position="594"/>
    </location>
</feature>
<feature type="transmembrane region" description="Helical" evidence="10">
    <location>
        <begin position="291"/>
        <end position="316"/>
    </location>
</feature>
<dbReference type="InterPro" id="IPR003593">
    <property type="entry name" value="AAA+_ATPase"/>
</dbReference>
<dbReference type="PROSITE" id="PS00211">
    <property type="entry name" value="ABC_TRANSPORTER_1"/>
    <property type="match status" value="1"/>
</dbReference>
<evidence type="ECO:0000256" key="5">
    <source>
        <dbReference type="ARBA" id="ARBA00022840"/>
    </source>
</evidence>
<dbReference type="Pfam" id="PF00664">
    <property type="entry name" value="ABC_membrane"/>
    <property type="match status" value="1"/>
</dbReference>
<dbReference type="Pfam" id="PF00005">
    <property type="entry name" value="ABC_tran"/>
    <property type="match status" value="1"/>
</dbReference>
<evidence type="ECO:0000256" key="2">
    <source>
        <dbReference type="ARBA" id="ARBA00005417"/>
    </source>
</evidence>
<keyword evidence="5 13" id="KW-0067">ATP-binding</keyword>
<reference evidence="14" key="1">
    <citation type="journal article" date="2021" name="ISME J.">
        <title>Evolutionary origin and ecological implication of a unique nif island in free-living Bradyrhizobium lineages.</title>
        <authorList>
            <person name="Tao J."/>
        </authorList>
    </citation>
    <scope>NUCLEOTIDE SEQUENCE [LARGE SCALE GENOMIC DNA]</scope>
    <source>
        <strain evidence="14">SZCCT0094</strain>
    </source>
</reference>
<gene>
    <name evidence="13" type="ORF">JQ619_25810</name>
</gene>
<dbReference type="InterPro" id="IPR011527">
    <property type="entry name" value="ABC1_TM_dom"/>
</dbReference>
<accession>A0ABS5GDL1</accession>
<dbReference type="PROSITE" id="PS50893">
    <property type="entry name" value="ABC_TRANSPORTER_2"/>
    <property type="match status" value="1"/>
</dbReference>
<feature type="transmembrane region" description="Helical" evidence="10">
    <location>
        <begin position="183"/>
        <end position="202"/>
    </location>
</feature>
<evidence type="ECO:0000256" key="4">
    <source>
        <dbReference type="ARBA" id="ARBA00022741"/>
    </source>
</evidence>
<keyword evidence="4" id="KW-0547">Nucleotide-binding</keyword>
<evidence type="ECO:0000256" key="7">
    <source>
        <dbReference type="ARBA" id="ARBA00023136"/>
    </source>
</evidence>
<feature type="transmembrane region" description="Helical" evidence="10">
    <location>
        <begin position="266"/>
        <end position="285"/>
    </location>
</feature>
<dbReference type="GO" id="GO:0005524">
    <property type="term" value="F:ATP binding"/>
    <property type="evidence" value="ECO:0007669"/>
    <property type="project" value="UniProtKB-KW"/>
</dbReference>
<evidence type="ECO:0000256" key="1">
    <source>
        <dbReference type="ARBA" id="ARBA00004651"/>
    </source>
</evidence>
<evidence type="ECO:0000313" key="13">
    <source>
        <dbReference type="EMBL" id="MBR1139181.1"/>
    </source>
</evidence>
<evidence type="ECO:0000259" key="12">
    <source>
        <dbReference type="PROSITE" id="PS50929"/>
    </source>
</evidence>
<protein>
    <submittedName>
        <fullName evidence="13">ABC transporter ATP-binding protein</fullName>
    </submittedName>
</protein>
<evidence type="ECO:0000259" key="11">
    <source>
        <dbReference type="PROSITE" id="PS50893"/>
    </source>
</evidence>
<sequence>MTRKPAAAEVSAAASDVDVGTPVAMLSVLRFVTSYWGRRAGLFVTGVCASLLGTAFDLALPWASAALVDDIAAGRSSGDNVWRSWAIFIAMFLGFALSRNVGHRLWIPVAARNMEEMANETFAKVQALPSSWHASAFAGGVVRRISRAMWGYDNVTDALTIRVGPALLVLGGLAVMLMLRSFLAGMIALAAVVLFTVLNLILTARYVRPANQFSNELDAAMNATLADALSGNAVVKSFACEAGELERFAADTARWRASAMRTWTRFVDLGIIQNLVLLVLQAGMTGMMVEAWLAGAASPGDVAFAITAFILMSGYLRNLGDNVRELLKGLDDTADALRFAWASGEPTNDTAPDLLVTRGGIEFQGVGFAYAETGSPVFTDLDVSIKPGESVAITGESGSGKSTLIKLLHRLYPVGAGRILIDGQDIAEVSLSSLRRAVAVAPQEPMLFHRSVRDNIAYGRPGATLEEIRHVARIACADGFIARLPAGYDTVVGERGVALSGGERQRVALARALLAQAPILVLDEATSALDRDTEAEVLTNLASVADRQTRIIIAHRPASIASAGRVLKIIDGRSTTDMDPDTSGRRPIALSGRV</sequence>
<keyword evidence="6 10" id="KW-1133">Transmembrane helix</keyword>
<comment type="similarity">
    <text evidence="2">Belongs to the ABC transporter superfamily.</text>
</comment>
<evidence type="ECO:0000256" key="3">
    <source>
        <dbReference type="ARBA" id="ARBA00022692"/>
    </source>
</evidence>
<dbReference type="InterPro" id="IPR003439">
    <property type="entry name" value="ABC_transporter-like_ATP-bd"/>
</dbReference>
<evidence type="ECO:0000256" key="8">
    <source>
        <dbReference type="ARBA" id="ARBA00024722"/>
    </source>
</evidence>
<feature type="transmembrane region" description="Helical" evidence="10">
    <location>
        <begin position="82"/>
        <end position="102"/>
    </location>
</feature>
<dbReference type="SMART" id="SM00382">
    <property type="entry name" value="AAA"/>
    <property type="match status" value="1"/>
</dbReference>
<evidence type="ECO:0000313" key="14">
    <source>
        <dbReference type="Proteomes" id="UP001314635"/>
    </source>
</evidence>
<dbReference type="EMBL" id="JAFCLK010000027">
    <property type="protein sequence ID" value="MBR1139181.1"/>
    <property type="molecule type" value="Genomic_DNA"/>
</dbReference>
<dbReference type="SUPFAM" id="SSF52540">
    <property type="entry name" value="P-loop containing nucleoside triphosphate hydrolases"/>
    <property type="match status" value="1"/>
</dbReference>
<feature type="domain" description="ABC transmembrane type-1" evidence="12">
    <location>
        <begin position="44"/>
        <end position="328"/>
    </location>
</feature>
<dbReference type="SUPFAM" id="SSF90123">
    <property type="entry name" value="ABC transporter transmembrane region"/>
    <property type="match status" value="1"/>
</dbReference>
<keyword evidence="3 10" id="KW-0812">Transmembrane</keyword>
<evidence type="ECO:0000256" key="10">
    <source>
        <dbReference type="SAM" id="Phobius"/>
    </source>
</evidence>
<dbReference type="PROSITE" id="PS50929">
    <property type="entry name" value="ABC_TM1F"/>
    <property type="match status" value="1"/>
</dbReference>
<feature type="region of interest" description="Disordered" evidence="9">
    <location>
        <begin position="573"/>
        <end position="594"/>
    </location>
</feature>
<organism evidence="13 14">
    <name type="scientific">Bradyrhizobium denitrificans</name>
    <dbReference type="NCBI Taxonomy" id="2734912"/>
    <lineage>
        <taxon>Bacteria</taxon>
        <taxon>Pseudomonadati</taxon>
        <taxon>Pseudomonadota</taxon>
        <taxon>Alphaproteobacteria</taxon>
        <taxon>Hyphomicrobiales</taxon>
        <taxon>Nitrobacteraceae</taxon>
        <taxon>Bradyrhizobium</taxon>
    </lineage>
</organism>
<name>A0ABS5GDL1_9BRAD</name>
<proteinExistence type="inferred from homology"/>
<feature type="transmembrane region" description="Helical" evidence="10">
    <location>
        <begin position="159"/>
        <end position="177"/>
    </location>
</feature>
<comment type="caution">
    <text evidence="13">The sequence shown here is derived from an EMBL/GenBank/DDBJ whole genome shotgun (WGS) entry which is preliminary data.</text>
</comment>
<dbReference type="Gene3D" id="1.20.1560.10">
    <property type="entry name" value="ABC transporter type 1, transmembrane domain"/>
    <property type="match status" value="1"/>
</dbReference>
<evidence type="ECO:0000256" key="9">
    <source>
        <dbReference type="SAM" id="MobiDB-lite"/>
    </source>
</evidence>
<dbReference type="InterPro" id="IPR017871">
    <property type="entry name" value="ABC_transporter-like_CS"/>
</dbReference>
<dbReference type="PANTHER" id="PTHR24221:SF654">
    <property type="entry name" value="ATP-BINDING CASSETTE SUB-FAMILY B MEMBER 6"/>
    <property type="match status" value="1"/>
</dbReference>
<feature type="transmembrane region" description="Helical" evidence="10">
    <location>
        <begin position="40"/>
        <end position="62"/>
    </location>
</feature>
<dbReference type="InterPro" id="IPR036640">
    <property type="entry name" value="ABC1_TM_sf"/>
</dbReference>
<dbReference type="RefSeq" id="WP_211400778.1">
    <property type="nucleotide sequence ID" value="NZ_JAFCLK010000027.1"/>
</dbReference>
<keyword evidence="7 10" id="KW-0472">Membrane</keyword>
<comment type="function">
    <text evidence="8">Involved in beta-(1--&gt;2)glucan export. Transmembrane domains (TMD) form a pore in the inner membrane and the ATP-binding domain (NBD) is responsible for energy generation.</text>
</comment>
<dbReference type="PANTHER" id="PTHR24221">
    <property type="entry name" value="ATP-BINDING CASSETTE SUB-FAMILY B"/>
    <property type="match status" value="1"/>
</dbReference>
<dbReference type="InterPro" id="IPR027417">
    <property type="entry name" value="P-loop_NTPase"/>
</dbReference>
<dbReference type="Proteomes" id="UP001314635">
    <property type="component" value="Unassembled WGS sequence"/>
</dbReference>
<comment type="subcellular location">
    <subcellularLocation>
        <location evidence="1">Cell membrane</location>
        <topology evidence="1">Multi-pass membrane protein</topology>
    </subcellularLocation>
</comment>
<evidence type="ECO:0000256" key="6">
    <source>
        <dbReference type="ARBA" id="ARBA00022989"/>
    </source>
</evidence>